<evidence type="ECO:0000256" key="1">
    <source>
        <dbReference type="SAM" id="SignalP"/>
    </source>
</evidence>
<accession>A0ABT6XQN2</accession>
<feature type="chain" id="PRO_5045841115" evidence="1">
    <location>
        <begin position="20"/>
        <end position="1538"/>
    </location>
</feature>
<sequence>MKKLLLIITLMTGSIGLSQQITVSSSSYTVPQLVNNVLINSPCVSATNITWRTGSNFGSSNGIGFFQNTNPNFPLQSGVILSTGSAVNAPGPNTSMLNDGSAAWPGDAALEATMAAAGISLVSANASVLEFDFTPISPTFSFDFIFASEEYGNFQCQYSDAFAFLLTNMNTGVTTNLAVVPNTTDPISVVTIRDFLYNSSCPSSNAQFFGSFNGGSEANTSATNFNGQTKILTAASVLTPGVPYHIKLVIADRLDPQSDSAIFISSDSFNIGQDALGPDLTVADNTAFCYGETHTLTTGLSASDYTFIWKRNGNVLAGETGSSLVINQAGTYTVTFTSINGSCQPISDTVIVEYHPQITSPNPINLYRCNSGAASFSFNLDTNTPRVKQGLDPATVVTYHASQNDADNDINPLPLQYNSAGGQTIYVRIELPNGCFTVKSFQILLSPPPTATQPQNMVRCAASSTDNTAVFNLMSQTTAILNGQSGAIYNVKFYTSSTNATNGVNAITNASAGNFISSGQTIYVRVFNTNDPDCYSLTSFDLIVSPTPLVDEVEDVIICTSYVLQPLTNGNYFTEPNGGGTMMHAGDVITESTTLYIYNQPGGSGSCDASSSFTITIVDDSSMTPPDVTHCGSYTLPQLSFGKYYTGPTGTGVEIPEGTVINSSQVVYYYFTTNSVPPCVVDTDFSITILPTVNVGQRNDVFECTSYTLPSLAVGNYYTGPAGTGTQLTPGTQITTSQTIYVYATTNGSTPCSDEDSFDVYIGLTQPANIAQCNGYTLPQLPIGNYYTGPAGTGQLLQAGTVINTNTTIYIYAQPNSGSTNCTDNISFTISIAQPQIDTLTDVTVCESYTLPTITNGDYYTGTEGTGTMLHAGDVILSSQTIYIFKRLDATCFNESSFVVTINPLPNISSRSDIDICDQYVLTPLQVGDYFTGPGGTGTLLPAGTVITSSQLIYIYAISNTTPACSAENSFQINIFSTDADVLPNVTACDSYTLQPLSENNKYYTQSGGPNGGGTEILPGTVITSTQTIYIFKESLIRVSFSCVDETSFTVTINHTPVIPAMPNVSACNSYTLQPLSIGNYYTGPNQTGTLLHAGDQISTSQTIYVFAHTNTSPDCFNQISFDVNIFNVDNVPNVTICENYTLPSLTIGQYFTGPNRTGAQLAVGTVITTSQTIYVNAFSPFTPVCADESSFTVTIIDTPLVNPTPVSMRTVCDEDGTNDGITSFDLTSLTATILGAQTGNQFTLAYYNSMADAANQNNAITSTTSATVYVRVSNTLAASCYDIQPIAIIVRKLPEPTPADGIVCIDSETGTLLNAYTISSGLSAATHTFVWTNEAGTTVGTGANYQAVLPGVYTLVATSAVTGCSSESIDVIVSASEPPVVTYEISEDFSSSQSITVMATGQGNNFEYQLDNGLFQDSPVFENVSSGLHLITVRDKNGCGSTTIQAIVLNYPKFFTPNNDGYHDTWNIWDLFNQPSAVITIFDRYGKVLQQIKPNTAGWDGTYNGRLMPSDDYWFSVNYTDENQVAQEFRSHFAMKR</sequence>
<protein>
    <submittedName>
        <fullName evidence="2">Choice-of-anchor L domain-containing protein</fullName>
    </submittedName>
</protein>
<dbReference type="InterPro" id="IPR026341">
    <property type="entry name" value="T9SS_type_B"/>
</dbReference>
<dbReference type="EMBL" id="JASGBP010000004">
    <property type="protein sequence ID" value="MDI9257393.1"/>
    <property type="molecule type" value="Genomic_DNA"/>
</dbReference>
<dbReference type="NCBIfam" id="NF038133">
    <property type="entry name" value="choice_anch_L"/>
    <property type="match status" value="1"/>
</dbReference>
<dbReference type="InterPro" id="IPR049804">
    <property type="entry name" value="Choice_anch_L"/>
</dbReference>
<name>A0ABT6XQN2_9FLAO</name>
<keyword evidence="3" id="KW-1185">Reference proteome</keyword>
<evidence type="ECO:0000313" key="2">
    <source>
        <dbReference type="EMBL" id="MDI9257393.1"/>
    </source>
</evidence>
<dbReference type="NCBIfam" id="TIGR04131">
    <property type="entry name" value="Bac_Flav_CTERM"/>
    <property type="match status" value="1"/>
</dbReference>
<feature type="signal peptide" evidence="1">
    <location>
        <begin position="1"/>
        <end position="19"/>
    </location>
</feature>
<keyword evidence="1" id="KW-0732">Signal</keyword>
<proteinExistence type="predicted"/>
<dbReference type="RefSeq" id="WP_283239074.1">
    <property type="nucleotide sequence ID" value="NZ_JASGBP010000004.1"/>
</dbReference>
<reference evidence="2 3" key="1">
    <citation type="submission" date="2023-05" db="EMBL/GenBank/DDBJ databases">
        <title>Flavobacterium sedimenti sp. nov., isolated from the sediment.</title>
        <authorList>
            <person name="Wu N."/>
        </authorList>
    </citation>
    <scope>NUCLEOTIDE SEQUENCE [LARGE SCALE GENOMIC DNA]</scope>
    <source>
        <strain evidence="2 3">YZ-48</strain>
    </source>
</reference>
<dbReference type="Proteomes" id="UP001230035">
    <property type="component" value="Unassembled WGS sequence"/>
</dbReference>
<dbReference type="Pfam" id="PF13585">
    <property type="entry name" value="CHU_C"/>
    <property type="match status" value="1"/>
</dbReference>
<organism evidence="2 3">
    <name type="scientific">Flavobacterium sedimenticola</name>
    <dbReference type="NCBI Taxonomy" id="3043286"/>
    <lineage>
        <taxon>Bacteria</taxon>
        <taxon>Pseudomonadati</taxon>
        <taxon>Bacteroidota</taxon>
        <taxon>Flavobacteriia</taxon>
        <taxon>Flavobacteriales</taxon>
        <taxon>Flavobacteriaceae</taxon>
        <taxon>Flavobacterium</taxon>
    </lineage>
</organism>
<evidence type="ECO:0000313" key="3">
    <source>
        <dbReference type="Proteomes" id="UP001230035"/>
    </source>
</evidence>
<comment type="caution">
    <text evidence="2">The sequence shown here is derived from an EMBL/GenBank/DDBJ whole genome shotgun (WGS) entry which is preliminary data.</text>
</comment>
<gene>
    <name evidence="2" type="ORF">QHT84_08185</name>
</gene>